<dbReference type="EMBL" id="LAZR01063079">
    <property type="protein sequence ID" value="KKK60222.1"/>
    <property type="molecule type" value="Genomic_DNA"/>
</dbReference>
<feature type="non-terminal residue" evidence="1">
    <location>
        <position position="1"/>
    </location>
</feature>
<name>A0A0F8WTJ1_9ZZZZ</name>
<sequence length="36" mass="3749">GRLFAEVQATTSENAQLNALVAQLQAPPPKKGKGKS</sequence>
<evidence type="ECO:0000313" key="1">
    <source>
        <dbReference type="EMBL" id="KKK60222.1"/>
    </source>
</evidence>
<protein>
    <submittedName>
        <fullName evidence="1">Uncharacterized protein</fullName>
    </submittedName>
</protein>
<dbReference type="AlphaFoldDB" id="A0A0F8WTJ1"/>
<proteinExistence type="predicted"/>
<organism evidence="1">
    <name type="scientific">marine sediment metagenome</name>
    <dbReference type="NCBI Taxonomy" id="412755"/>
    <lineage>
        <taxon>unclassified sequences</taxon>
        <taxon>metagenomes</taxon>
        <taxon>ecological metagenomes</taxon>
    </lineage>
</organism>
<comment type="caution">
    <text evidence="1">The sequence shown here is derived from an EMBL/GenBank/DDBJ whole genome shotgun (WGS) entry which is preliminary data.</text>
</comment>
<reference evidence="1" key="1">
    <citation type="journal article" date="2015" name="Nature">
        <title>Complex archaea that bridge the gap between prokaryotes and eukaryotes.</title>
        <authorList>
            <person name="Spang A."/>
            <person name="Saw J.H."/>
            <person name="Jorgensen S.L."/>
            <person name="Zaremba-Niedzwiedzka K."/>
            <person name="Martijn J."/>
            <person name="Lind A.E."/>
            <person name="van Eijk R."/>
            <person name="Schleper C."/>
            <person name="Guy L."/>
            <person name="Ettema T.J."/>
        </authorList>
    </citation>
    <scope>NUCLEOTIDE SEQUENCE</scope>
</reference>
<accession>A0A0F8WTJ1</accession>
<gene>
    <name evidence="1" type="ORF">LCGC14_3026530</name>
</gene>